<dbReference type="InterPro" id="IPR014746">
    <property type="entry name" value="Gln_synth/guanido_kin_cat_dom"/>
</dbReference>
<organism evidence="9 10">
    <name type="scientific">Candidatus Egerieisoma faecipullorum</name>
    <dbReference type="NCBI Taxonomy" id="2840963"/>
    <lineage>
        <taxon>Bacteria</taxon>
        <taxon>Bacillati</taxon>
        <taxon>Bacillota</taxon>
        <taxon>Clostridia</taxon>
        <taxon>Eubacteriales</taxon>
        <taxon>Clostridiaceae</taxon>
        <taxon>Clostridiaceae incertae sedis</taxon>
        <taxon>Candidatus Egerieisoma</taxon>
    </lineage>
</organism>
<dbReference type="EMBL" id="DVMM01000054">
    <property type="protein sequence ID" value="HIU29180.1"/>
    <property type="molecule type" value="Genomic_DNA"/>
</dbReference>
<evidence type="ECO:0000256" key="2">
    <source>
        <dbReference type="ARBA" id="ARBA00022598"/>
    </source>
</evidence>
<keyword evidence="3" id="KW-0547">Nucleotide-binding</keyword>
<dbReference type="SMART" id="SM01230">
    <property type="entry name" value="Gln-synt_C"/>
    <property type="match status" value="1"/>
</dbReference>
<reference evidence="9" key="2">
    <citation type="journal article" date="2021" name="PeerJ">
        <title>Extensive microbial diversity within the chicken gut microbiome revealed by metagenomics and culture.</title>
        <authorList>
            <person name="Gilroy R."/>
            <person name="Ravi A."/>
            <person name="Getino M."/>
            <person name="Pursley I."/>
            <person name="Horton D.L."/>
            <person name="Alikhan N.F."/>
            <person name="Baker D."/>
            <person name="Gharbi K."/>
            <person name="Hall N."/>
            <person name="Watson M."/>
            <person name="Adriaenssens E.M."/>
            <person name="Foster-Nyarko E."/>
            <person name="Jarju S."/>
            <person name="Secka A."/>
            <person name="Antonio M."/>
            <person name="Oren A."/>
            <person name="Chaudhuri R.R."/>
            <person name="La Ragione R."/>
            <person name="Hildebrand F."/>
            <person name="Pallen M.J."/>
        </authorList>
    </citation>
    <scope>NUCLEOTIDE SEQUENCE</scope>
    <source>
        <strain evidence="9">CHK195-4489</strain>
    </source>
</reference>
<dbReference type="InterPro" id="IPR008146">
    <property type="entry name" value="Gln_synth_cat_dom"/>
</dbReference>
<dbReference type="InterPro" id="IPR008147">
    <property type="entry name" value="Gln_synt_N"/>
</dbReference>
<dbReference type="GO" id="GO:0004356">
    <property type="term" value="F:glutamine synthetase activity"/>
    <property type="evidence" value="ECO:0007669"/>
    <property type="project" value="InterPro"/>
</dbReference>
<evidence type="ECO:0000259" key="7">
    <source>
        <dbReference type="PROSITE" id="PS51986"/>
    </source>
</evidence>
<dbReference type="AlphaFoldDB" id="A0A9D1L9J1"/>
<dbReference type="Pfam" id="PF03951">
    <property type="entry name" value="Gln-synt_N"/>
    <property type="match status" value="1"/>
</dbReference>
<dbReference type="Gene3D" id="3.30.590.10">
    <property type="entry name" value="Glutamine synthetase/guanido kinase, catalytic domain"/>
    <property type="match status" value="1"/>
</dbReference>
<evidence type="ECO:0000313" key="9">
    <source>
        <dbReference type="EMBL" id="HIU29180.1"/>
    </source>
</evidence>
<evidence type="ECO:0000256" key="4">
    <source>
        <dbReference type="ARBA" id="ARBA00022840"/>
    </source>
</evidence>
<dbReference type="InterPro" id="IPR036651">
    <property type="entry name" value="Gln_synt_N_sf"/>
</dbReference>
<comment type="caution">
    <text evidence="9">The sequence shown here is derived from an EMBL/GenBank/DDBJ whole genome shotgun (WGS) entry which is preliminary data.</text>
</comment>
<sequence>MLYTETDVMDYIEQEDVKFIRLVFTDMFGLQKNISIMPKELPKAFRSGISFDASAIRGFAAEDKSDLLLFPDPATLAVLPWRPAHGRVVRLFCDIRYPDGTPFEKDCRYILKQAVRKAKEKNILCRFGAEFEFYLLKTDETGEPTAVPFDRGGYMDVGPLDRGENVRREICLTLEEMGILPETSHHEEGPGQNEIDFKYSDALEAADNAITFKWVVRTIAVRNGLHACFSPKPFRQFSGNGCHINMSINSDFGKNESDSFMAGVLSHIKELTLFLNSTEESYRRLGEMKAPRYISWSYGNRSELIRIPAATGEYQRFELRSPDPEMNPYLAYALLIHAGLDGIEKELDPPDPVEKNMYRLSPEELAAFDTLPASYREAAQIAESSGFVREIIPEAILEAYRTRYR</sequence>
<evidence type="ECO:0000256" key="3">
    <source>
        <dbReference type="ARBA" id="ARBA00022741"/>
    </source>
</evidence>
<dbReference type="SUPFAM" id="SSF54368">
    <property type="entry name" value="Glutamine synthetase, N-terminal domain"/>
    <property type="match status" value="1"/>
</dbReference>
<dbReference type="Proteomes" id="UP000824089">
    <property type="component" value="Unassembled WGS sequence"/>
</dbReference>
<name>A0A9D1L9J1_9CLOT</name>
<feature type="domain" description="GS beta-grasp" evidence="7">
    <location>
        <begin position="15"/>
        <end position="100"/>
    </location>
</feature>
<evidence type="ECO:0000256" key="6">
    <source>
        <dbReference type="RuleBase" id="RU000384"/>
    </source>
</evidence>
<evidence type="ECO:0000256" key="5">
    <source>
        <dbReference type="PROSITE-ProRule" id="PRU01330"/>
    </source>
</evidence>
<evidence type="ECO:0000259" key="8">
    <source>
        <dbReference type="PROSITE" id="PS51987"/>
    </source>
</evidence>
<evidence type="ECO:0000313" key="10">
    <source>
        <dbReference type="Proteomes" id="UP000824089"/>
    </source>
</evidence>
<dbReference type="GO" id="GO:0005524">
    <property type="term" value="F:ATP binding"/>
    <property type="evidence" value="ECO:0007669"/>
    <property type="project" value="UniProtKB-KW"/>
</dbReference>
<keyword evidence="4" id="KW-0067">ATP-binding</keyword>
<dbReference type="Pfam" id="PF00120">
    <property type="entry name" value="Gln-synt_C"/>
    <property type="match status" value="1"/>
</dbReference>
<dbReference type="Gene3D" id="3.10.20.70">
    <property type="entry name" value="Glutamine synthetase, N-terminal domain"/>
    <property type="match status" value="1"/>
</dbReference>
<dbReference type="PANTHER" id="PTHR43785:SF12">
    <property type="entry name" value="TYPE-1 GLUTAMINE SYNTHETASE 2"/>
    <property type="match status" value="1"/>
</dbReference>
<dbReference type="GO" id="GO:0006542">
    <property type="term" value="P:glutamine biosynthetic process"/>
    <property type="evidence" value="ECO:0007669"/>
    <property type="project" value="InterPro"/>
</dbReference>
<evidence type="ECO:0000256" key="1">
    <source>
        <dbReference type="ARBA" id="ARBA00009897"/>
    </source>
</evidence>
<reference evidence="9" key="1">
    <citation type="submission" date="2020-10" db="EMBL/GenBank/DDBJ databases">
        <authorList>
            <person name="Gilroy R."/>
        </authorList>
    </citation>
    <scope>NUCLEOTIDE SEQUENCE</scope>
    <source>
        <strain evidence="9">CHK195-4489</strain>
    </source>
</reference>
<proteinExistence type="inferred from homology"/>
<comment type="similarity">
    <text evidence="1 5 6">Belongs to the glutamine synthetase family.</text>
</comment>
<keyword evidence="2" id="KW-0436">Ligase</keyword>
<dbReference type="SUPFAM" id="SSF55931">
    <property type="entry name" value="Glutamine synthetase/guanido kinase"/>
    <property type="match status" value="1"/>
</dbReference>
<dbReference type="PANTHER" id="PTHR43785">
    <property type="entry name" value="GAMMA-GLUTAMYLPUTRESCINE SYNTHETASE"/>
    <property type="match status" value="1"/>
</dbReference>
<accession>A0A9D1L9J1</accession>
<dbReference type="PROSITE" id="PS51986">
    <property type="entry name" value="GS_BETA_GRASP"/>
    <property type="match status" value="1"/>
</dbReference>
<dbReference type="PROSITE" id="PS51987">
    <property type="entry name" value="GS_CATALYTIC"/>
    <property type="match status" value="1"/>
</dbReference>
<gene>
    <name evidence="9" type="ORF">IAD50_02660</name>
</gene>
<feature type="domain" description="GS catalytic" evidence="8">
    <location>
        <begin position="107"/>
        <end position="405"/>
    </location>
</feature>
<protein>
    <submittedName>
        <fullName evidence="9">Glutamine synthetase</fullName>
    </submittedName>
</protein>